<proteinExistence type="inferred from homology"/>
<reference evidence="7 8" key="1">
    <citation type="submission" date="2019-09" db="EMBL/GenBank/DDBJ databases">
        <title>Draft genome sequence of Ginsengibacter sp. BR5-29.</title>
        <authorList>
            <person name="Im W.-T."/>
        </authorList>
    </citation>
    <scope>NUCLEOTIDE SEQUENCE [LARGE SCALE GENOMIC DNA]</scope>
    <source>
        <strain evidence="7 8">BR5-29</strain>
    </source>
</reference>
<evidence type="ECO:0000256" key="2">
    <source>
        <dbReference type="ARBA" id="ARBA00009840"/>
    </source>
</evidence>
<dbReference type="PANTHER" id="PTHR30563">
    <property type="entry name" value="DNA RECOMBINATION PROTEIN RMUC"/>
    <property type="match status" value="1"/>
</dbReference>
<evidence type="ECO:0000256" key="5">
    <source>
        <dbReference type="SAM" id="Coils"/>
    </source>
</evidence>
<feature type="compositionally biased region" description="Acidic residues" evidence="6">
    <location>
        <begin position="476"/>
        <end position="491"/>
    </location>
</feature>
<name>A0A5J5IF54_9BACT</name>
<evidence type="ECO:0000313" key="8">
    <source>
        <dbReference type="Proteomes" id="UP000326903"/>
    </source>
</evidence>
<dbReference type="EMBL" id="VYQF01000006">
    <property type="protein sequence ID" value="KAA9037227.1"/>
    <property type="molecule type" value="Genomic_DNA"/>
</dbReference>
<accession>A0A5J5IF54</accession>
<dbReference type="Proteomes" id="UP000326903">
    <property type="component" value="Unassembled WGS sequence"/>
</dbReference>
<dbReference type="GO" id="GO:0006310">
    <property type="term" value="P:DNA recombination"/>
    <property type="evidence" value="ECO:0007669"/>
    <property type="project" value="UniProtKB-KW"/>
</dbReference>
<evidence type="ECO:0000256" key="6">
    <source>
        <dbReference type="SAM" id="MobiDB-lite"/>
    </source>
</evidence>
<dbReference type="RefSeq" id="WP_150416155.1">
    <property type="nucleotide sequence ID" value="NZ_VYQF01000006.1"/>
</dbReference>
<evidence type="ECO:0000256" key="1">
    <source>
        <dbReference type="ARBA" id="ARBA00003416"/>
    </source>
</evidence>
<keyword evidence="3 5" id="KW-0175">Coiled coil</keyword>
<dbReference type="Pfam" id="PF02646">
    <property type="entry name" value="RmuC"/>
    <property type="match status" value="1"/>
</dbReference>
<keyword evidence="8" id="KW-1185">Reference proteome</keyword>
<comment type="caution">
    <text evidence="7">The sequence shown here is derived from an EMBL/GenBank/DDBJ whole genome shotgun (WGS) entry which is preliminary data.</text>
</comment>
<dbReference type="AlphaFoldDB" id="A0A5J5IF54"/>
<comment type="similarity">
    <text evidence="2">Belongs to the RmuC family.</text>
</comment>
<dbReference type="PANTHER" id="PTHR30563:SF0">
    <property type="entry name" value="DNA RECOMBINATION PROTEIN RMUC"/>
    <property type="match status" value="1"/>
</dbReference>
<comment type="function">
    <text evidence="1">Involved in DNA recombination.</text>
</comment>
<protein>
    <submittedName>
        <fullName evidence="7">DNA recombination protein RmuC</fullName>
    </submittedName>
</protein>
<gene>
    <name evidence="7" type="primary">rmuC</name>
    <name evidence="7" type="ORF">FW778_17520</name>
</gene>
<organism evidence="7 8">
    <name type="scientific">Ginsengibacter hankyongi</name>
    <dbReference type="NCBI Taxonomy" id="2607284"/>
    <lineage>
        <taxon>Bacteria</taxon>
        <taxon>Pseudomonadati</taxon>
        <taxon>Bacteroidota</taxon>
        <taxon>Chitinophagia</taxon>
        <taxon>Chitinophagales</taxon>
        <taxon>Chitinophagaceae</taxon>
        <taxon>Ginsengibacter</taxon>
    </lineage>
</organism>
<sequence length="491" mass="56126">MTILYIIIAFLSGFLIAWLIKKASVVKEQVQDLEALKRGAALETEKNIVVSNNAALQLQVEKLQEQLRAISSEASGKDAKIEAEINNIALAKEQFQKLEQRFNEAMNSINSLDKQKSYLDAELKYKNEQLANQKAELENIGKKFETEFKVLAQNILNEKTQAFNEHQEKSLAEILKPLRDNIDSFKREIGARYDVENNERISLKEQIKIITETNKLLSDQANNLTNALRGQVKQQGNWGEMILESILDYSGLTRDLHYFTQERIYNEEGQAFLPDIIVKYPDGRNIVIDSKVSLLHYEEYCSSKDIVEQDKYLQLLINSVYAHINSLSSKEYQQKINALDFVMLFIPVEGAYITAMQNDMEMWRYAYNKKVLLISPTNLIPAMKLVYDLWKKDDINKDAQLIAGKAVKIYEKLAAFVEDFEKVGAQLQKATAVFNDAGRKLYTGKGNLIAQASQMKARLKHDKPNRELPASMEEQAAVEDEMPDEINEPPL</sequence>
<evidence type="ECO:0000256" key="3">
    <source>
        <dbReference type="ARBA" id="ARBA00023054"/>
    </source>
</evidence>
<feature type="coiled-coil region" evidence="5">
    <location>
        <begin position="46"/>
        <end position="147"/>
    </location>
</feature>
<dbReference type="InterPro" id="IPR003798">
    <property type="entry name" value="DNA_recombination_RmuC"/>
</dbReference>
<keyword evidence="4" id="KW-0233">DNA recombination</keyword>
<evidence type="ECO:0000256" key="4">
    <source>
        <dbReference type="ARBA" id="ARBA00023172"/>
    </source>
</evidence>
<evidence type="ECO:0000313" key="7">
    <source>
        <dbReference type="EMBL" id="KAA9037227.1"/>
    </source>
</evidence>
<feature type="region of interest" description="Disordered" evidence="6">
    <location>
        <begin position="459"/>
        <end position="491"/>
    </location>
</feature>